<dbReference type="Pfam" id="PF13637">
    <property type="entry name" value="Ank_4"/>
    <property type="match status" value="1"/>
</dbReference>
<reference evidence="6" key="1">
    <citation type="journal article" date="2023" name="Commun. Biol.">
        <title>Genome analysis of Parmales, the sister group of diatoms, reveals the evolutionary specialization of diatoms from phago-mixotrophs to photoautotrophs.</title>
        <authorList>
            <person name="Ban H."/>
            <person name="Sato S."/>
            <person name="Yoshikawa S."/>
            <person name="Yamada K."/>
            <person name="Nakamura Y."/>
            <person name="Ichinomiya M."/>
            <person name="Sato N."/>
            <person name="Blanc-Mathieu R."/>
            <person name="Endo H."/>
            <person name="Kuwata A."/>
            <person name="Ogata H."/>
        </authorList>
    </citation>
    <scope>NUCLEOTIDE SEQUENCE [LARGE SCALE GENOMIC DNA]</scope>
</reference>
<protein>
    <submittedName>
        <fullName evidence="5">Uncharacterized protein</fullName>
    </submittedName>
</protein>
<feature type="repeat" description="ANK" evidence="3">
    <location>
        <begin position="188"/>
        <end position="213"/>
    </location>
</feature>
<feature type="repeat" description="ANK" evidence="3">
    <location>
        <begin position="89"/>
        <end position="121"/>
    </location>
</feature>
<dbReference type="SUPFAM" id="SSF48403">
    <property type="entry name" value="Ankyrin repeat"/>
    <property type="match status" value="1"/>
</dbReference>
<evidence type="ECO:0000256" key="4">
    <source>
        <dbReference type="SAM" id="MobiDB-lite"/>
    </source>
</evidence>
<dbReference type="EMBL" id="BRYA01001108">
    <property type="protein sequence ID" value="GMI39096.1"/>
    <property type="molecule type" value="Genomic_DNA"/>
</dbReference>
<dbReference type="Proteomes" id="UP001165065">
    <property type="component" value="Unassembled WGS sequence"/>
</dbReference>
<feature type="repeat" description="ANK" evidence="3">
    <location>
        <begin position="56"/>
        <end position="88"/>
    </location>
</feature>
<dbReference type="Gene3D" id="1.25.40.20">
    <property type="entry name" value="Ankyrin repeat-containing domain"/>
    <property type="match status" value="2"/>
</dbReference>
<dbReference type="OrthoDB" id="58601at2759"/>
<proteinExistence type="predicted"/>
<dbReference type="InterPro" id="IPR002110">
    <property type="entry name" value="Ankyrin_rpt"/>
</dbReference>
<dbReference type="PANTHER" id="PTHR24201:SF16">
    <property type="entry name" value="ANKYRIN-1-LIKE-RELATED"/>
    <property type="match status" value="1"/>
</dbReference>
<comment type="caution">
    <text evidence="5">The sequence shown here is derived from an EMBL/GenBank/DDBJ whole genome shotgun (WGS) entry which is preliminary data.</text>
</comment>
<keyword evidence="6" id="KW-1185">Reference proteome</keyword>
<dbReference type="PANTHER" id="PTHR24201">
    <property type="entry name" value="ANK_REP_REGION DOMAIN-CONTAINING PROTEIN"/>
    <property type="match status" value="1"/>
</dbReference>
<feature type="repeat" description="ANK" evidence="3">
    <location>
        <begin position="155"/>
        <end position="187"/>
    </location>
</feature>
<keyword evidence="1" id="KW-0677">Repeat</keyword>
<gene>
    <name evidence="5" type="ORF">TrCOL_g1989</name>
</gene>
<accession>A0A9W7GBL0</accession>
<evidence type="ECO:0000256" key="3">
    <source>
        <dbReference type="PROSITE-ProRule" id="PRU00023"/>
    </source>
</evidence>
<feature type="region of interest" description="Disordered" evidence="4">
    <location>
        <begin position="33"/>
        <end position="52"/>
    </location>
</feature>
<evidence type="ECO:0000313" key="5">
    <source>
        <dbReference type="EMBL" id="GMI39096.1"/>
    </source>
</evidence>
<dbReference type="Pfam" id="PF12796">
    <property type="entry name" value="Ank_2"/>
    <property type="match status" value="1"/>
</dbReference>
<dbReference type="PROSITE" id="PS50088">
    <property type="entry name" value="ANK_REPEAT"/>
    <property type="match status" value="5"/>
</dbReference>
<dbReference type="Pfam" id="PF00023">
    <property type="entry name" value="Ank"/>
    <property type="match status" value="1"/>
</dbReference>
<name>A0A9W7GBL0_9STRA</name>
<dbReference type="PRINTS" id="PR01415">
    <property type="entry name" value="ANKYRIN"/>
</dbReference>
<evidence type="ECO:0000256" key="1">
    <source>
        <dbReference type="ARBA" id="ARBA00022737"/>
    </source>
</evidence>
<dbReference type="PROSITE" id="PS50297">
    <property type="entry name" value="ANK_REP_REGION"/>
    <property type="match status" value="5"/>
</dbReference>
<sequence>MPEQIEPAALDSDLCQLAAFGMLDGLKKLLAGDSPTEEEGEEPAAPAIDLNQTDERGCSPLVWASRNGHLDVVSYLIDLGAEVDVKSFGKLTALHHACNSSVENCVAKLIEAGADVNATDEGGNSCLHWAVARGVLNIIVRLTDAGADITASNNAGVTPLQKATIFGQVAVVKKLIDLGSDVNSSDSIGMTPLHIAASCGFKSIVSILRKNGAAEVKNNAGKTPSDLSIDKATTAALTENVD</sequence>
<keyword evidence="2 3" id="KW-0040">ANK repeat</keyword>
<dbReference type="SMART" id="SM00248">
    <property type="entry name" value="ANK"/>
    <property type="match status" value="5"/>
</dbReference>
<organism evidence="5 6">
    <name type="scientific">Triparma columacea</name>
    <dbReference type="NCBI Taxonomy" id="722753"/>
    <lineage>
        <taxon>Eukaryota</taxon>
        <taxon>Sar</taxon>
        <taxon>Stramenopiles</taxon>
        <taxon>Ochrophyta</taxon>
        <taxon>Bolidophyceae</taxon>
        <taxon>Parmales</taxon>
        <taxon>Triparmaceae</taxon>
        <taxon>Triparma</taxon>
    </lineage>
</organism>
<feature type="repeat" description="ANK" evidence="3">
    <location>
        <begin position="122"/>
        <end position="154"/>
    </location>
</feature>
<dbReference type="AlphaFoldDB" id="A0A9W7GBL0"/>
<dbReference type="InterPro" id="IPR036770">
    <property type="entry name" value="Ankyrin_rpt-contain_sf"/>
</dbReference>
<evidence type="ECO:0000256" key="2">
    <source>
        <dbReference type="ARBA" id="ARBA00023043"/>
    </source>
</evidence>
<dbReference type="InterPro" id="IPR050776">
    <property type="entry name" value="Ank_Repeat/CDKN_Inhibitor"/>
</dbReference>
<evidence type="ECO:0000313" key="6">
    <source>
        <dbReference type="Proteomes" id="UP001165065"/>
    </source>
</evidence>